<feature type="region of interest" description="Disordered" evidence="1">
    <location>
        <begin position="1474"/>
        <end position="1518"/>
    </location>
</feature>
<reference evidence="2" key="2">
    <citation type="submission" date="2013-10" db="EMBL/GenBank/DDBJ databases">
        <authorList>
            <person name="Aslett M."/>
        </authorList>
    </citation>
    <scope>NUCLEOTIDE SEQUENCE [LARGE SCALE GENOMIC DNA]</scope>
    <source>
        <strain evidence="2">Weybridge</strain>
    </source>
</reference>
<feature type="region of interest" description="Disordered" evidence="1">
    <location>
        <begin position="912"/>
        <end position="1014"/>
    </location>
</feature>
<evidence type="ECO:0000313" key="3">
    <source>
        <dbReference type="Proteomes" id="UP000030763"/>
    </source>
</evidence>
<feature type="region of interest" description="Disordered" evidence="1">
    <location>
        <begin position="1368"/>
        <end position="1414"/>
    </location>
</feature>
<dbReference type="OMA" id="TEPCAEW"/>
<dbReference type="Proteomes" id="UP000030763">
    <property type="component" value="Unassembled WGS sequence"/>
</dbReference>
<proteinExistence type="predicted"/>
<feature type="region of interest" description="Disordered" evidence="1">
    <location>
        <begin position="1077"/>
        <end position="1100"/>
    </location>
</feature>
<feature type="region of interest" description="Disordered" evidence="1">
    <location>
        <begin position="1"/>
        <end position="157"/>
    </location>
</feature>
<feature type="region of interest" description="Disordered" evidence="1">
    <location>
        <begin position="396"/>
        <end position="566"/>
    </location>
</feature>
<feature type="compositionally biased region" description="Polar residues" evidence="1">
    <location>
        <begin position="1268"/>
        <end position="1287"/>
    </location>
</feature>
<sequence>MSPLMRRASPSGCGSITRSLDDFAKGMTRPNSTSSMEDARTCGDVGDFVPVDLKNDFLQRRRSHPGRSHPMNSESPLSTASTPTRSTTRSTGETNADSTTSDAERVHEKLQQMWDDGELSPRAPLDRSLGYISSPNNSGKGAASASIASEGTSGGAQSCRQISQQGIVAPLFINDVRALRQMAPFSSTEEQVLTRSQRRRSSANLLQQLVAAQPGGSVHLGHAEVAVQQEQGIVRKEQRQQHETDSSGQLQDAQCDLSTSQQHQYASQMVVEALDLSVGQACRSNSLGSGGAVSRCTVARKRRASSPVVSTDSFSAHEYHKKSDGGLPPDGAPLYGCRKRLSAPRTSMQTLATADATPASSKTSPRRSSATTAVPYTGGNGDSGVFDIAINCTNNNSSSSSSTLESPFQKHPPPSPSDFPVSSPIGTSSYTPRREASAEPKQQTHQMQSHETSATSDLPAVCGPAGKDKNPLSSPLRTSPRRTHGEGGPSFPPFQTPRGPCNVQEPQDDTMGTCIRQRASQRCPSPVPLVPTGTPNKRAVADQRGGGPPSGDACEQSISPASEDGHENVRAITLRAPSTKKVTVLPRRASVVPASRLKAAPRSSNTSVVPVMSNREAETANGVAGASGINKPASSPRKTEIPVSTWHRPVRSGAGPTRVGVTERQRKSQLISAASLKYTSDRFENAPSESHPKNRYPNTRDPGDSLAATALPRRRSTTRRSIGLASSAGPSSSWVPTSLADRRSASASPVASQEVTGQAPAQITARSPVQFAKAATTQGRMPMARLGNQPSGASGAGAHSLGSSRSQVAGVCLGASIGEPSSTKASAQGKAVTLAAVRKGLPRATPLRPSVAKPRANSSKSLFHSATARSSANMLPITKPRVLIPASARHKTQGGGAVRGVRNSRGKYPTCNSCSRGVTSVAPSRHGRPAVKGHSSMRTRAGVHLDDSAATKSPGGNASGFKVDAKDSGHAEKDARIGEFRSNCLSPPELSSASDEISLPQAQPQRALTEEEHRRSCTNSTICCPTVSSSVHSTAGIGVSAPDACPALAQSSWDTGTPYHPSRRRSSSPHNLALQKCTSNEAGDGRRPSGPLAPLRRASSVCSLEDGDGKRISAQQQKNEALHQVWEGRDREYQEKQQKLLLEQQRKERLLAWEQREAELLKNRKALSKEEPSFWGFDPFMVDEEDEKVLTTEELRVEVSRFLKGDLRFHSRADLLRVVKKFSEQTRTTTTTTSSRLNFTKVDQRVVPMAARQVHGTVPHERRRKSILRNSSGSQQPSEGRTRSRGISFSPFNKVQLYMLDEHERASKEAAAHLSQQGEQRQQLRQKLAHQFQLMLLRGDSDLELSLIRRELASLCDPDEEDSIAFLSPTLAPGRDGEPESKGSFNLSQQGGAEVKLNDGREPTESVDGNGIGRLPFTVSPSWRQRPHNVWQDTPGASQTEPCAEWSPPLSPIEHSRLNNVGAKEGNGCWRTPIAGAGSEVEGKRELGTSENDENANYNAVKSSSHLHSEASGTGFLT</sequence>
<feature type="compositionally biased region" description="Polar residues" evidence="1">
    <location>
        <begin position="344"/>
        <end position="374"/>
    </location>
</feature>
<feature type="compositionally biased region" description="Basic and acidic residues" evidence="1">
    <location>
        <begin position="315"/>
        <end position="324"/>
    </location>
</feature>
<feature type="compositionally biased region" description="Low complexity" evidence="1">
    <location>
        <begin position="75"/>
        <end position="91"/>
    </location>
</feature>
<dbReference type="VEuPathDB" id="ToxoDB:EMWEY_00009240"/>
<name>U6MDQ6_EIMMA</name>
<feature type="compositionally biased region" description="Polar residues" evidence="1">
    <location>
        <begin position="92"/>
        <end position="101"/>
    </location>
</feature>
<feature type="region of interest" description="Disordered" evidence="1">
    <location>
        <begin position="845"/>
        <end position="868"/>
    </location>
</feature>
<gene>
    <name evidence="2" type="ORF">EMWEY_00009240</name>
</gene>
<feature type="compositionally biased region" description="Polar residues" evidence="1">
    <location>
        <begin position="440"/>
        <end position="456"/>
    </location>
</feature>
<feature type="compositionally biased region" description="Polar residues" evidence="1">
    <location>
        <begin position="856"/>
        <end position="868"/>
    </location>
</feature>
<protein>
    <recommendedName>
        <fullName evidence="4">Proteophosphoglycan ppg4, related</fullName>
    </recommendedName>
</protein>
<feature type="region of interest" description="Disordered" evidence="1">
    <location>
        <begin position="234"/>
        <end position="255"/>
    </location>
</feature>
<dbReference type="RefSeq" id="XP_013337838.1">
    <property type="nucleotide sequence ID" value="XM_013482384.1"/>
</dbReference>
<feature type="region of interest" description="Disordered" evidence="1">
    <location>
        <begin position="619"/>
        <end position="802"/>
    </location>
</feature>
<evidence type="ECO:0000256" key="1">
    <source>
        <dbReference type="SAM" id="MobiDB-lite"/>
    </source>
</evidence>
<feature type="compositionally biased region" description="Low complexity" evidence="1">
    <location>
        <begin position="791"/>
        <end position="802"/>
    </location>
</feature>
<feature type="compositionally biased region" description="Polar residues" evidence="1">
    <location>
        <begin position="983"/>
        <end position="1006"/>
    </location>
</feature>
<dbReference type="EMBL" id="HG722023">
    <property type="protein sequence ID" value="CDJ61188.1"/>
    <property type="molecule type" value="Genomic_DNA"/>
</dbReference>
<dbReference type="OrthoDB" id="346466at2759"/>
<reference evidence="2" key="1">
    <citation type="submission" date="2013-10" db="EMBL/GenBank/DDBJ databases">
        <title>Genomic analysis of the causative agents of coccidiosis in chickens.</title>
        <authorList>
            <person name="Reid A.J."/>
            <person name="Blake D."/>
            <person name="Billington K."/>
            <person name="Browne H."/>
            <person name="Dunn M."/>
            <person name="Hung S."/>
            <person name="Kawahara F."/>
            <person name="Miranda-Saavedra D."/>
            <person name="Mourier T."/>
            <person name="Nagra H."/>
            <person name="Otto T.D."/>
            <person name="Rawlings N."/>
            <person name="Sanchez A."/>
            <person name="Sanders M."/>
            <person name="Subramaniam C."/>
            <person name="Tay Y."/>
            <person name="Dear P."/>
            <person name="Doerig C."/>
            <person name="Gruber A."/>
            <person name="Parkinson J."/>
            <person name="Shirley M."/>
            <person name="Wan K.L."/>
            <person name="Berriman M."/>
            <person name="Tomley F."/>
            <person name="Pain A."/>
        </authorList>
    </citation>
    <scope>NUCLEOTIDE SEQUENCE [LARGE SCALE GENOMIC DNA]</scope>
    <source>
        <strain evidence="2">Weybridge</strain>
    </source>
</reference>
<feature type="region of interest" description="Disordered" evidence="1">
    <location>
        <begin position="1252"/>
        <end position="1287"/>
    </location>
</feature>
<feature type="compositionally biased region" description="Polar residues" evidence="1">
    <location>
        <begin position="745"/>
        <end position="767"/>
    </location>
</feature>
<evidence type="ECO:0000313" key="2">
    <source>
        <dbReference type="EMBL" id="CDJ61188.1"/>
    </source>
</evidence>
<evidence type="ECO:0008006" key="4">
    <source>
        <dbReference type="Google" id="ProtNLM"/>
    </source>
</evidence>
<feature type="compositionally biased region" description="Polar residues" evidence="1">
    <location>
        <begin position="912"/>
        <end position="922"/>
    </location>
</feature>
<organism evidence="2 3">
    <name type="scientific">Eimeria maxima</name>
    <name type="common">Coccidian parasite</name>
    <dbReference type="NCBI Taxonomy" id="5804"/>
    <lineage>
        <taxon>Eukaryota</taxon>
        <taxon>Sar</taxon>
        <taxon>Alveolata</taxon>
        <taxon>Apicomplexa</taxon>
        <taxon>Conoidasida</taxon>
        <taxon>Coccidia</taxon>
        <taxon>Eucoccidiorida</taxon>
        <taxon>Eimeriorina</taxon>
        <taxon>Eimeriidae</taxon>
        <taxon>Eimeria</taxon>
    </lineage>
</organism>
<feature type="compositionally biased region" description="Polar residues" evidence="1">
    <location>
        <begin position="246"/>
        <end position="255"/>
    </location>
</feature>
<feature type="compositionally biased region" description="Polar residues" evidence="1">
    <location>
        <begin position="1495"/>
        <end position="1518"/>
    </location>
</feature>
<dbReference type="GeneID" id="25334910"/>
<feature type="compositionally biased region" description="Basic and acidic residues" evidence="1">
    <location>
        <begin position="234"/>
        <end position="245"/>
    </location>
</feature>
<feature type="region of interest" description="Disordered" evidence="1">
    <location>
        <begin position="286"/>
        <end position="380"/>
    </location>
</feature>
<keyword evidence="3" id="KW-1185">Reference proteome</keyword>
<feature type="compositionally biased region" description="Basic and acidic residues" evidence="1">
    <location>
        <begin position="963"/>
        <end position="979"/>
    </location>
</feature>
<feature type="compositionally biased region" description="Basic residues" evidence="1">
    <location>
        <begin position="925"/>
        <end position="937"/>
    </location>
</feature>
<accession>U6MDQ6</accession>
<feature type="compositionally biased region" description="Low complexity" evidence="1">
    <location>
        <begin position="138"/>
        <end position="151"/>
    </location>
</feature>